<proteinExistence type="predicted"/>
<keyword evidence="3" id="KW-1185">Reference proteome</keyword>
<keyword evidence="1" id="KW-0472">Membrane</keyword>
<organism evidence="2 3">
    <name type="scientific">Halalkalibacter okhensis</name>
    <dbReference type="NCBI Taxonomy" id="333138"/>
    <lineage>
        <taxon>Bacteria</taxon>
        <taxon>Bacillati</taxon>
        <taxon>Bacillota</taxon>
        <taxon>Bacilli</taxon>
        <taxon>Bacillales</taxon>
        <taxon>Bacillaceae</taxon>
        <taxon>Halalkalibacter</taxon>
    </lineage>
</organism>
<dbReference type="STRING" id="333138.LQ50_01585"/>
<gene>
    <name evidence="2" type="ORF">LQ50_01585</name>
</gene>
<reference evidence="2 3" key="1">
    <citation type="submission" date="2014-09" db="EMBL/GenBank/DDBJ databases">
        <title>Genome sequencing and annotation of Bacillus Okhensis strain Kh10-101T.</title>
        <authorList>
            <person name="Prakash J.S."/>
        </authorList>
    </citation>
    <scope>NUCLEOTIDE SEQUENCE [LARGE SCALE GENOMIC DNA]</scope>
    <source>
        <strain evidence="3">Kh10-101T</strain>
    </source>
</reference>
<evidence type="ECO:0000313" key="3">
    <source>
        <dbReference type="Proteomes" id="UP000030832"/>
    </source>
</evidence>
<evidence type="ECO:0000313" key="2">
    <source>
        <dbReference type="EMBL" id="KHF42008.1"/>
    </source>
</evidence>
<feature type="transmembrane region" description="Helical" evidence="1">
    <location>
        <begin position="57"/>
        <end position="78"/>
    </location>
</feature>
<name>A0A0B0IHD6_9BACI</name>
<comment type="caution">
    <text evidence="2">The sequence shown here is derived from an EMBL/GenBank/DDBJ whole genome shotgun (WGS) entry which is preliminary data.</text>
</comment>
<dbReference type="AlphaFoldDB" id="A0A0B0IHD6"/>
<dbReference type="EMBL" id="JRJU01000001">
    <property type="protein sequence ID" value="KHF42008.1"/>
    <property type="molecule type" value="Genomic_DNA"/>
</dbReference>
<dbReference type="RefSeq" id="WP_034625242.1">
    <property type="nucleotide sequence ID" value="NZ_JRJU01000001.1"/>
</dbReference>
<evidence type="ECO:0000256" key="1">
    <source>
        <dbReference type="SAM" id="Phobius"/>
    </source>
</evidence>
<dbReference type="Proteomes" id="UP000030832">
    <property type="component" value="Unassembled WGS sequence"/>
</dbReference>
<sequence length="220" mass="24915">MKKYYKFWDNIKLHKCNLFLGDFFKESPFVFEGDVSDKWHWIRERSSLSKKVKSDLFVFKVVFAFFGDFWICFLHMFVPLRSSHSLFAGRCQASSAVGSRPYLCIPQESSDFRSISLSGKLFIVTTLKKHLYLKNANIVALSPHDARQKEKSAPLGLKEGIALLSARSSSKKVKRDWSTFVASANIVALAPHDARQKEKSTPFGLKEGIALLSALSSAKR</sequence>
<protein>
    <submittedName>
        <fullName evidence="2">Uncharacterized protein</fullName>
    </submittedName>
</protein>
<keyword evidence="1" id="KW-1133">Transmembrane helix</keyword>
<keyword evidence="1" id="KW-0812">Transmembrane</keyword>
<accession>A0A0B0IHD6</accession>